<organism evidence="1 2">
    <name type="scientific">Xanthomonas citri pv. citri</name>
    <dbReference type="NCBI Taxonomy" id="611301"/>
    <lineage>
        <taxon>Bacteria</taxon>
        <taxon>Pseudomonadati</taxon>
        <taxon>Pseudomonadota</taxon>
        <taxon>Gammaproteobacteria</taxon>
        <taxon>Lysobacterales</taxon>
        <taxon>Lysobacteraceae</taxon>
        <taxon>Xanthomonas</taxon>
    </lineage>
</organism>
<reference evidence="1 2" key="1">
    <citation type="submission" date="2014-09" db="EMBL/GenBank/DDBJ databases">
        <authorList>
            <person name="Regsiter A."/>
        </authorList>
    </citation>
    <scope>NUCLEOTIDE SEQUENCE [LARGE SCALE GENOMIC DNA]</scope>
</reference>
<gene>
    <name evidence="1" type="ORF">XAC3562_1200011</name>
</gene>
<dbReference type="EMBL" id="CCXZ01000025">
    <property type="protein sequence ID" value="CEG14689.1"/>
    <property type="molecule type" value="Genomic_DNA"/>
</dbReference>
<dbReference type="AlphaFoldDB" id="A0A0U5BPD4"/>
<protein>
    <submittedName>
        <fullName evidence="1">Uncharacterized protein</fullName>
    </submittedName>
</protein>
<name>A0A0U5BPD4_XANCI</name>
<evidence type="ECO:0000313" key="2">
    <source>
        <dbReference type="Proteomes" id="UP000052230"/>
    </source>
</evidence>
<proteinExistence type="predicted"/>
<dbReference type="Proteomes" id="UP000052230">
    <property type="component" value="Unassembled WGS sequence"/>
</dbReference>
<dbReference type="RefSeq" id="WP_058958758.1">
    <property type="nucleotide sequence ID" value="NZ_CP020883.1"/>
</dbReference>
<keyword evidence="2" id="KW-1185">Reference proteome</keyword>
<comment type="caution">
    <text evidence="1">The sequence shown here is derived from an EMBL/GenBank/DDBJ whole genome shotgun (WGS) entry which is preliminary data.</text>
</comment>
<accession>A0A0U5BPD4</accession>
<evidence type="ECO:0000313" key="1">
    <source>
        <dbReference type="EMBL" id="CEG14689.1"/>
    </source>
</evidence>
<sequence>MTFGDRNYAAKAKTAAFGNFIDPDRQLFDAPNMALVEVDVPEYARNGLGRCLLKVVRYHFEDIDKHGVEGLSIGADSSRGHMIYSDMNPVVVGHTHSEAQAHAGTPDRVLKALYQRHYPMELVTLGALRHAQFDGDIDKLAEFVETYHRRASWMETHPVEVRFQNIEAQSGEPMPFDWESILSKSG</sequence>